<evidence type="ECO:0000313" key="1">
    <source>
        <dbReference type="EMBL" id="KAJ8646572.1"/>
    </source>
</evidence>
<keyword evidence="2" id="KW-1185">Reference proteome</keyword>
<dbReference type="EMBL" id="CM056810">
    <property type="protein sequence ID" value="KAJ8646572.1"/>
    <property type="molecule type" value="Genomic_DNA"/>
</dbReference>
<evidence type="ECO:0000313" key="2">
    <source>
        <dbReference type="Proteomes" id="UP001234297"/>
    </source>
</evidence>
<dbReference type="Proteomes" id="UP001234297">
    <property type="component" value="Chromosome 2"/>
</dbReference>
<sequence>MSLASLSSYYRSILRDCSHSASLQEGHKIHALLIKNGIAASPLAFIYNALLHLYSACDSITNAHHVFDQIPQSHRDVVDWTTLIACYARNNMPAEAMSLFHTMEGEGGLQPDEVTMVSLFSACAQLGDVLTGAWAHLRMIKTGLPFKVTAHNAAMDMYAKCGRMGDARQMFREITCPTVVSWTIILTGILKWEGIMSGRQMFDEMPEKNEFAWTVMITAYVESGFPREAMSLLSQMLGFSGGGDFALVPLNHVTLCSILSACSMSGDLTMGRWIHAHVIKTSLRIEKDEHHLRVCTALVDMYVKCGRIDVARRLFDGMTLRNVVTWNIMLSGLAMHGQGRDALQLFNQMPAEAKPDDITFVAILSACSHSGLVDEGCHYFLVLGPVYGIEPKVEHYACMVDLLGRAGRVEEAEALVREMQIRPNEVVLGALLASCSLHGKLLLGERLLKELVQMDPLNTQYHVLLSNMYAFAGRRRESDSLRQELMDGGIRKTPGMSCIHVGGEVYWFSAGDKSHPQAREVYAMLDEMIQRSRMLGYVPVTAVRRSFNLSANDDEEAERSLFSHSEKLAIAFGLISTRPGVALRIFKNLRICQDCHSFVKLISNIFQREIIIRDRNRFHCFKHGSCSCSDYW</sequence>
<accession>A0ACC2MLD8</accession>
<comment type="caution">
    <text evidence="1">The sequence shown here is derived from an EMBL/GenBank/DDBJ whole genome shotgun (WGS) entry which is preliminary data.</text>
</comment>
<reference evidence="1 2" key="1">
    <citation type="journal article" date="2022" name="Hortic Res">
        <title>A haplotype resolved chromosomal level avocado genome allows analysis of novel avocado genes.</title>
        <authorList>
            <person name="Nath O."/>
            <person name="Fletcher S.J."/>
            <person name="Hayward A."/>
            <person name="Shaw L.M."/>
            <person name="Masouleh A.K."/>
            <person name="Furtado A."/>
            <person name="Henry R.J."/>
            <person name="Mitter N."/>
        </authorList>
    </citation>
    <scope>NUCLEOTIDE SEQUENCE [LARGE SCALE GENOMIC DNA]</scope>
    <source>
        <strain evidence="2">cv. Hass</strain>
    </source>
</reference>
<proteinExistence type="predicted"/>
<name>A0ACC2MLD8_PERAE</name>
<protein>
    <submittedName>
        <fullName evidence="1">Uncharacterized protein</fullName>
    </submittedName>
</protein>
<gene>
    <name evidence="1" type="ORF">MRB53_008320</name>
</gene>
<organism evidence="1 2">
    <name type="scientific">Persea americana</name>
    <name type="common">Avocado</name>
    <dbReference type="NCBI Taxonomy" id="3435"/>
    <lineage>
        <taxon>Eukaryota</taxon>
        <taxon>Viridiplantae</taxon>
        <taxon>Streptophyta</taxon>
        <taxon>Embryophyta</taxon>
        <taxon>Tracheophyta</taxon>
        <taxon>Spermatophyta</taxon>
        <taxon>Magnoliopsida</taxon>
        <taxon>Magnoliidae</taxon>
        <taxon>Laurales</taxon>
        <taxon>Lauraceae</taxon>
        <taxon>Persea</taxon>
    </lineage>
</organism>